<name>A0A7W4LKL8_9GAMM</name>
<accession>A0A7W4LKL8</accession>
<evidence type="ECO:0000256" key="2">
    <source>
        <dbReference type="ARBA" id="ARBA00022475"/>
    </source>
</evidence>
<dbReference type="Proteomes" id="UP000542720">
    <property type="component" value="Unassembled WGS sequence"/>
</dbReference>
<evidence type="ECO:0000256" key="6">
    <source>
        <dbReference type="SAM" id="Phobius"/>
    </source>
</evidence>
<evidence type="ECO:0000256" key="4">
    <source>
        <dbReference type="ARBA" id="ARBA00022989"/>
    </source>
</evidence>
<feature type="transmembrane region" description="Helical" evidence="6">
    <location>
        <begin position="146"/>
        <end position="169"/>
    </location>
</feature>
<dbReference type="EMBL" id="JACJUD010000002">
    <property type="protein sequence ID" value="MBB2494905.1"/>
    <property type="molecule type" value="Genomic_DNA"/>
</dbReference>
<keyword evidence="3 6" id="KW-0812">Transmembrane</keyword>
<gene>
    <name evidence="7" type="ORF">H3H51_07710</name>
</gene>
<dbReference type="GO" id="GO:0033228">
    <property type="term" value="P:cysteine export across plasma membrane"/>
    <property type="evidence" value="ECO:0007669"/>
    <property type="project" value="TreeGrafter"/>
</dbReference>
<reference evidence="7 8" key="1">
    <citation type="submission" date="2020-08" db="EMBL/GenBank/DDBJ databases">
        <authorList>
            <person name="Kim C.M."/>
        </authorList>
    </citation>
    <scope>NUCLEOTIDE SEQUENCE [LARGE SCALE GENOMIC DNA]</scope>
    <source>
        <strain evidence="7 8">UL070</strain>
    </source>
</reference>
<dbReference type="Pfam" id="PF01810">
    <property type="entry name" value="LysE"/>
    <property type="match status" value="1"/>
</dbReference>
<dbReference type="InterPro" id="IPR001123">
    <property type="entry name" value="LeuE-type"/>
</dbReference>
<feature type="transmembrane region" description="Helical" evidence="6">
    <location>
        <begin position="181"/>
        <end position="198"/>
    </location>
</feature>
<evidence type="ECO:0000256" key="5">
    <source>
        <dbReference type="ARBA" id="ARBA00023136"/>
    </source>
</evidence>
<proteinExistence type="predicted"/>
<evidence type="ECO:0000256" key="1">
    <source>
        <dbReference type="ARBA" id="ARBA00004651"/>
    </source>
</evidence>
<keyword evidence="8" id="KW-1185">Reference proteome</keyword>
<keyword evidence="2" id="KW-1003">Cell membrane</keyword>
<comment type="caution">
    <text evidence="7">The sequence shown here is derived from an EMBL/GenBank/DDBJ whole genome shotgun (WGS) entry which is preliminary data.</text>
</comment>
<keyword evidence="5 6" id="KW-0472">Membrane</keyword>
<dbReference type="RefSeq" id="WP_183088467.1">
    <property type="nucleotide sequence ID" value="NZ_JACJUD010000002.1"/>
</dbReference>
<feature type="transmembrane region" description="Helical" evidence="6">
    <location>
        <begin position="109"/>
        <end position="134"/>
    </location>
</feature>
<keyword evidence="4 6" id="KW-1133">Transmembrane helix</keyword>
<feature type="transmembrane region" description="Helical" evidence="6">
    <location>
        <begin position="71"/>
        <end position="89"/>
    </location>
</feature>
<evidence type="ECO:0000313" key="8">
    <source>
        <dbReference type="Proteomes" id="UP000542720"/>
    </source>
</evidence>
<dbReference type="PANTHER" id="PTHR30086">
    <property type="entry name" value="ARGININE EXPORTER PROTEIN ARGO"/>
    <property type="match status" value="1"/>
</dbReference>
<dbReference type="GO" id="GO:0005886">
    <property type="term" value="C:plasma membrane"/>
    <property type="evidence" value="ECO:0007669"/>
    <property type="project" value="UniProtKB-SubCell"/>
</dbReference>
<feature type="transmembrane region" description="Helical" evidence="6">
    <location>
        <begin position="39"/>
        <end position="59"/>
    </location>
</feature>
<dbReference type="AlphaFoldDB" id="A0A7W4LKL8"/>
<evidence type="ECO:0000256" key="3">
    <source>
        <dbReference type="ARBA" id="ARBA00022692"/>
    </source>
</evidence>
<sequence>MQSLLPFLLFAFVATITPGPTNILALSHAARFGLRATWPLVLGACLAAALIVLLVGLGLGEALLRYPRVQLAMSWLGALWLSWLAWQLLRSAAKPLNTEANGQRELGPLGAALLQLVNPKVWMMAVAVVSVFAAGSDDKAARVLQLSLIFLLLAVPSMSAWALLGVGSARLLQSPQRMQRFNQALALLLFISTWLALLL</sequence>
<comment type="subcellular location">
    <subcellularLocation>
        <location evidence="1">Cell membrane</location>
        <topology evidence="1">Multi-pass membrane protein</topology>
    </subcellularLocation>
</comment>
<dbReference type="GO" id="GO:0015171">
    <property type="term" value="F:amino acid transmembrane transporter activity"/>
    <property type="evidence" value="ECO:0007669"/>
    <property type="project" value="TreeGrafter"/>
</dbReference>
<organism evidence="7 8">
    <name type="scientific">Aquipseudomonas ullengensis</name>
    <dbReference type="NCBI Taxonomy" id="2759166"/>
    <lineage>
        <taxon>Bacteria</taxon>
        <taxon>Pseudomonadati</taxon>
        <taxon>Pseudomonadota</taxon>
        <taxon>Gammaproteobacteria</taxon>
        <taxon>Pseudomonadales</taxon>
        <taxon>Pseudomonadaceae</taxon>
        <taxon>Aquipseudomonas</taxon>
    </lineage>
</organism>
<protein>
    <submittedName>
        <fullName evidence="7">LysE family translocator</fullName>
    </submittedName>
</protein>
<evidence type="ECO:0000313" key="7">
    <source>
        <dbReference type="EMBL" id="MBB2494905.1"/>
    </source>
</evidence>
<dbReference type="PANTHER" id="PTHR30086:SF20">
    <property type="entry name" value="ARGININE EXPORTER PROTEIN ARGO-RELATED"/>
    <property type="match status" value="1"/>
</dbReference>